<evidence type="ECO:0000256" key="5">
    <source>
        <dbReference type="RuleBase" id="RU367124"/>
    </source>
</evidence>
<comment type="caution">
    <text evidence="6">The sequence shown here is derived from an EMBL/GenBank/DDBJ whole genome shotgun (WGS) entry which is preliminary data.</text>
</comment>
<accession>A0A833WB04</accession>
<evidence type="ECO:0000313" key="7">
    <source>
        <dbReference type="EMBL" id="KAF4133360.1"/>
    </source>
</evidence>
<dbReference type="Proteomes" id="UP000602510">
    <property type="component" value="Unassembled WGS sequence"/>
</dbReference>
<dbReference type="EMBL" id="JAACNO010002405">
    <property type="protein sequence ID" value="KAF4133360.1"/>
    <property type="molecule type" value="Genomic_DNA"/>
</dbReference>
<dbReference type="Pfam" id="PF16810">
    <property type="entry name" value="RXLR"/>
    <property type="match status" value="1"/>
</dbReference>
<dbReference type="InterPro" id="IPR031825">
    <property type="entry name" value="RXLR"/>
</dbReference>
<evidence type="ECO:0000256" key="2">
    <source>
        <dbReference type="ARBA" id="ARBA00010400"/>
    </source>
</evidence>
<feature type="chain" id="PRO_5033097881" description="RxLR effector protein" evidence="5">
    <location>
        <begin position="22"/>
        <end position="95"/>
    </location>
</feature>
<dbReference type="AlphaFoldDB" id="A0A833WB04"/>
<keyword evidence="8" id="KW-1185">Reference proteome</keyword>
<dbReference type="EMBL" id="WSZM01000316">
    <property type="protein sequence ID" value="KAF4035437.1"/>
    <property type="molecule type" value="Genomic_DNA"/>
</dbReference>
<keyword evidence="3 5" id="KW-0964">Secreted</keyword>
<name>A0A833WB04_PHYIN</name>
<protein>
    <recommendedName>
        <fullName evidence="5">RxLR effector protein</fullName>
    </recommendedName>
</protein>
<keyword evidence="4 5" id="KW-0732">Signal</keyword>
<dbReference type="Proteomes" id="UP000704712">
    <property type="component" value="Unassembled WGS sequence"/>
</dbReference>
<comment type="domain">
    <text evidence="5">The RxLR-dEER motif acts to carry the protein into the host cell cytoplasm through binding to cell surface phosphatidylinositol-3-phosphate.</text>
</comment>
<sequence length="95" mass="10739">MRLFSVLSSITIIYFVTCTAAEGSDQTKHSLMGSPILVYSLNAAHNVDPVARRFLREREANMEERGIRLTQEANVKSFAKKILANFDEADDVYKK</sequence>
<organism evidence="6 8">
    <name type="scientific">Phytophthora infestans</name>
    <name type="common">Potato late blight agent</name>
    <name type="synonym">Botrytis infestans</name>
    <dbReference type="NCBI Taxonomy" id="4787"/>
    <lineage>
        <taxon>Eukaryota</taxon>
        <taxon>Sar</taxon>
        <taxon>Stramenopiles</taxon>
        <taxon>Oomycota</taxon>
        <taxon>Peronosporomycetes</taxon>
        <taxon>Peronosporales</taxon>
        <taxon>Peronosporaceae</taxon>
        <taxon>Phytophthora</taxon>
    </lineage>
</organism>
<proteinExistence type="inferred from homology"/>
<comment type="function">
    <text evidence="5">Effector that suppresses plant defense responses during pathogen infection.</text>
</comment>
<evidence type="ECO:0000313" key="6">
    <source>
        <dbReference type="EMBL" id="KAF4035437.1"/>
    </source>
</evidence>
<dbReference type="GO" id="GO:0005576">
    <property type="term" value="C:extracellular region"/>
    <property type="evidence" value="ECO:0007669"/>
    <property type="project" value="UniProtKB-SubCell"/>
</dbReference>
<evidence type="ECO:0000256" key="1">
    <source>
        <dbReference type="ARBA" id="ARBA00004613"/>
    </source>
</evidence>
<comment type="similarity">
    <text evidence="2 5">Belongs to the RxLR effector family.</text>
</comment>
<gene>
    <name evidence="6" type="ORF">GN244_ATG12578</name>
    <name evidence="7" type="ORF">GN958_ATG17481</name>
</gene>
<feature type="signal peptide" evidence="5">
    <location>
        <begin position="1"/>
        <end position="21"/>
    </location>
</feature>
<reference evidence="6" key="1">
    <citation type="submission" date="2020-04" db="EMBL/GenBank/DDBJ databases">
        <title>Hybrid Assembly of Korean Phytophthora infestans isolates.</title>
        <authorList>
            <person name="Prokchorchik M."/>
            <person name="Lee Y."/>
            <person name="Seo J."/>
            <person name="Cho J.-H."/>
            <person name="Park Y.-E."/>
            <person name="Jang D.-C."/>
            <person name="Im J.-S."/>
            <person name="Choi J.-G."/>
            <person name="Park H.-J."/>
            <person name="Lee G.-B."/>
            <person name="Lee Y.-G."/>
            <person name="Hong S.-Y."/>
            <person name="Cho K."/>
            <person name="Sohn K.H."/>
        </authorList>
    </citation>
    <scope>NUCLEOTIDE SEQUENCE</scope>
    <source>
        <strain evidence="6">KR_1_A1</strain>
        <strain evidence="7">KR_2_A2</strain>
    </source>
</reference>
<evidence type="ECO:0000256" key="4">
    <source>
        <dbReference type="ARBA" id="ARBA00022729"/>
    </source>
</evidence>
<evidence type="ECO:0000256" key="3">
    <source>
        <dbReference type="ARBA" id="ARBA00022525"/>
    </source>
</evidence>
<comment type="subcellular location">
    <subcellularLocation>
        <location evidence="1 5">Secreted</location>
    </subcellularLocation>
</comment>
<evidence type="ECO:0000313" key="8">
    <source>
        <dbReference type="Proteomes" id="UP000602510"/>
    </source>
</evidence>